<gene>
    <name evidence="5" type="ORF">FOVG_01389</name>
</gene>
<keyword evidence="2" id="KW-0963">Cytoplasm</keyword>
<dbReference type="GO" id="GO:0019894">
    <property type="term" value="F:kinesin binding"/>
    <property type="evidence" value="ECO:0007669"/>
    <property type="project" value="TreeGrafter"/>
</dbReference>
<evidence type="ECO:0000313" key="5">
    <source>
        <dbReference type="EMBL" id="EXA53654.1"/>
    </source>
</evidence>
<dbReference type="PANTHER" id="PTHR45783">
    <property type="entry name" value="KINESIN LIGHT CHAIN"/>
    <property type="match status" value="1"/>
</dbReference>
<organism evidence="5">
    <name type="scientific">Fusarium oxysporum f. sp. pisi HDV247</name>
    <dbReference type="NCBI Taxonomy" id="1080344"/>
    <lineage>
        <taxon>Eukaryota</taxon>
        <taxon>Fungi</taxon>
        <taxon>Dikarya</taxon>
        <taxon>Ascomycota</taxon>
        <taxon>Pezizomycotina</taxon>
        <taxon>Sordariomycetes</taxon>
        <taxon>Hypocreomycetidae</taxon>
        <taxon>Hypocreales</taxon>
        <taxon>Nectriaceae</taxon>
        <taxon>Fusarium</taxon>
        <taxon>Fusarium oxysporum species complex</taxon>
    </lineage>
</organism>
<dbReference type="Gene3D" id="1.25.40.10">
    <property type="entry name" value="Tetratricopeptide repeat domain"/>
    <property type="match status" value="1"/>
</dbReference>
<dbReference type="GO" id="GO:0007018">
    <property type="term" value="P:microtubule-based movement"/>
    <property type="evidence" value="ECO:0007669"/>
    <property type="project" value="TreeGrafter"/>
</dbReference>
<comment type="subcellular location">
    <subcellularLocation>
        <location evidence="1">Cytoplasm</location>
    </subcellularLocation>
</comment>
<dbReference type="OrthoDB" id="5104720at2759"/>
<keyword evidence="3" id="KW-0677">Repeat</keyword>
<accession>W9Q7Y3</accession>
<dbReference type="GO" id="GO:0005871">
    <property type="term" value="C:kinesin complex"/>
    <property type="evidence" value="ECO:0007669"/>
    <property type="project" value="InterPro"/>
</dbReference>
<dbReference type="HOGENOM" id="CLU_000288_125_11_1"/>
<reference evidence="5" key="1">
    <citation type="submission" date="2011-10" db="EMBL/GenBank/DDBJ databases">
        <title>The Genome Sequence of Fusarium oxysporum HDV247.</title>
        <authorList>
            <consortium name="The Broad Institute Genome Sequencing Platform"/>
            <person name="Ma L.-J."/>
            <person name="Gale L.R."/>
            <person name="Schwartz D.C."/>
            <person name="Zhou S."/>
            <person name="Corby-Kistler H."/>
            <person name="Young S.K."/>
            <person name="Zeng Q."/>
            <person name="Gargeya S."/>
            <person name="Fitzgerald M."/>
            <person name="Haas B."/>
            <person name="Abouelleil A."/>
            <person name="Alvarado L."/>
            <person name="Arachchi H.M."/>
            <person name="Berlin A."/>
            <person name="Brown A."/>
            <person name="Chapman S.B."/>
            <person name="Chen Z."/>
            <person name="Dunbar C."/>
            <person name="Freedman E."/>
            <person name="Gearin G."/>
            <person name="Goldberg J."/>
            <person name="Griggs A."/>
            <person name="Gujja S."/>
            <person name="Heiman D."/>
            <person name="Howarth C."/>
            <person name="Larson L."/>
            <person name="Lui A."/>
            <person name="MacDonald P.J.P."/>
            <person name="Montmayeur A."/>
            <person name="Murphy C."/>
            <person name="Neiman D."/>
            <person name="Pearson M."/>
            <person name="Priest M."/>
            <person name="Roberts A."/>
            <person name="Saif S."/>
            <person name="Shea T."/>
            <person name="Shenoy N."/>
            <person name="Sisk P."/>
            <person name="Stolte C."/>
            <person name="Sykes S."/>
            <person name="Wortman J."/>
            <person name="Nusbaum C."/>
            <person name="Birren B."/>
        </authorList>
    </citation>
    <scope>NUCLEOTIDE SEQUENCE [LARGE SCALE GENOMIC DNA]</scope>
    <source>
        <strain evidence="5">HDV247</strain>
    </source>
</reference>
<dbReference type="PANTHER" id="PTHR45783:SF3">
    <property type="entry name" value="KINESIN LIGHT CHAIN"/>
    <property type="match status" value="1"/>
</dbReference>
<evidence type="ECO:0000256" key="4">
    <source>
        <dbReference type="ARBA" id="ARBA00022803"/>
    </source>
</evidence>
<keyword evidence="4" id="KW-0802">TPR repeat</keyword>
<dbReference type="InterPro" id="IPR002151">
    <property type="entry name" value="Kinesin_light"/>
</dbReference>
<dbReference type="SUPFAM" id="SSF48452">
    <property type="entry name" value="TPR-like"/>
    <property type="match status" value="1"/>
</dbReference>
<dbReference type="AlphaFoldDB" id="W9Q7Y3"/>
<protein>
    <submittedName>
        <fullName evidence="5">Uncharacterized protein</fullName>
    </submittedName>
</protein>
<evidence type="ECO:0000256" key="3">
    <source>
        <dbReference type="ARBA" id="ARBA00022737"/>
    </source>
</evidence>
<dbReference type="InterPro" id="IPR011990">
    <property type="entry name" value="TPR-like_helical_dom_sf"/>
</dbReference>
<dbReference type="Pfam" id="PF13424">
    <property type="entry name" value="TPR_12"/>
    <property type="match status" value="1"/>
</dbReference>
<dbReference type="Proteomes" id="UP000030751">
    <property type="component" value="Unassembled WGS sequence"/>
</dbReference>
<evidence type="ECO:0000256" key="1">
    <source>
        <dbReference type="ARBA" id="ARBA00004496"/>
    </source>
</evidence>
<sequence length="63" mass="7302">MGEYEEAEKMHREALELMEKVLGKEHPSTLGSMNNLALVLREMGKYEEAEKMHRKMGMYEEAG</sequence>
<reference evidence="5" key="2">
    <citation type="submission" date="2012-05" db="EMBL/GenBank/DDBJ databases">
        <title>Annotation of the Genome Sequence of Fusarium oxysporum HDV247.</title>
        <authorList>
            <consortium name="The Broad Institute Genomics Platform"/>
            <person name="Ma L.-J."/>
            <person name="Corby-Kistler H."/>
            <person name="Broz K."/>
            <person name="Gale L.R."/>
            <person name="Jonkers W."/>
            <person name="O'Donnell K."/>
            <person name="Ploetz R."/>
            <person name="Steinberg C."/>
            <person name="Schwartz D.C."/>
            <person name="VanEtten H."/>
            <person name="Zhou S."/>
            <person name="Young S.K."/>
            <person name="Zeng Q."/>
            <person name="Gargeya S."/>
            <person name="Fitzgerald M."/>
            <person name="Abouelleil A."/>
            <person name="Alvarado L."/>
            <person name="Chapman S.B."/>
            <person name="Gainer-Dewar J."/>
            <person name="Goldberg J."/>
            <person name="Griggs A."/>
            <person name="Gujja S."/>
            <person name="Hansen M."/>
            <person name="Howarth C."/>
            <person name="Imamovic A."/>
            <person name="Ireland A."/>
            <person name="Larimer J."/>
            <person name="McCowan C."/>
            <person name="Murphy C."/>
            <person name="Pearson M."/>
            <person name="Poon T.W."/>
            <person name="Priest M."/>
            <person name="Roberts A."/>
            <person name="Saif S."/>
            <person name="Shea T."/>
            <person name="Sykes S."/>
            <person name="Wortman J."/>
            <person name="Nusbaum C."/>
            <person name="Birren B."/>
        </authorList>
    </citation>
    <scope>NUCLEOTIDE SEQUENCE</scope>
    <source>
        <strain evidence="5">HDV247</strain>
    </source>
</reference>
<name>W9Q7Y3_FUSOX</name>
<proteinExistence type="predicted"/>
<evidence type="ECO:0000256" key="2">
    <source>
        <dbReference type="ARBA" id="ARBA00022490"/>
    </source>
</evidence>
<dbReference type="GO" id="GO:0005737">
    <property type="term" value="C:cytoplasm"/>
    <property type="evidence" value="ECO:0007669"/>
    <property type="project" value="UniProtKB-SubCell"/>
</dbReference>
<dbReference type="EMBL" id="JH650968">
    <property type="protein sequence ID" value="EXA53654.1"/>
    <property type="molecule type" value="Genomic_DNA"/>
</dbReference>